<evidence type="ECO:0000313" key="3">
    <source>
        <dbReference type="EMBL" id="CAF0798703.1"/>
    </source>
</evidence>
<keyword evidence="6" id="KW-1185">Reference proteome</keyword>
<dbReference type="EMBL" id="CAJNOL010000056">
    <property type="protein sequence ID" value="CAF0798703.1"/>
    <property type="molecule type" value="Genomic_DNA"/>
</dbReference>
<keyword evidence="1" id="KW-1133">Transmembrane helix</keyword>
<name>A0A813NVU8_9BILA</name>
<accession>A0A813NVU8</accession>
<keyword evidence="1" id="KW-0472">Membrane</keyword>
<evidence type="ECO:0000313" key="6">
    <source>
        <dbReference type="Proteomes" id="UP000663870"/>
    </source>
</evidence>
<protein>
    <submittedName>
        <fullName evidence="2">Uncharacterized protein</fullName>
    </submittedName>
</protein>
<feature type="transmembrane region" description="Helical" evidence="1">
    <location>
        <begin position="70"/>
        <end position="89"/>
    </location>
</feature>
<evidence type="ECO:0000313" key="5">
    <source>
        <dbReference type="Proteomes" id="UP000663854"/>
    </source>
</evidence>
<dbReference type="Proteomes" id="UP000663854">
    <property type="component" value="Unassembled WGS sequence"/>
</dbReference>
<reference evidence="2" key="1">
    <citation type="submission" date="2021-02" db="EMBL/GenBank/DDBJ databases">
        <authorList>
            <person name="Nowell W R."/>
        </authorList>
    </citation>
    <scope>NUCLEOTIDE SEQUENCE</scope>
</reference>
<evidence type="ECO:0000256" key="1">
    <source>
        <dbReference type="SAM" id="Phobius"/>
    </source>
</evidence>
<gene>
    <name evidence="3" type="ORF">JXQ802_LOCUS4109</name>
    <name evidence="4" type="ORF">JXQ802_LOCUS4289</name>
    <name evidence="2" type="ORF">PYM288_LOCUS1477</name>
</gene>
<dbReference type="Proteomes" id="UP000663870">
    <property type="component" value="Unassembled WGS sequence"/>
</dbReference>
<keyword evidence="1" id="KW-0812">Transmembrane</keyword>
<evidence type="ECO:0000313" key="2">
    <source>
        <dbReference type="EMBL" id="CAF0739613.1"/>
    </source>
</evidence>
<dbReference type="EMBL" id="CAJNOL010000059">
    <property type="protein sequence ID" value="CAF0802233.1"/>
    <property type="molecule type" value="Genomic_DNA"/>
</dbReference>
<proteinExistence type="predicted"/>
<sequence>MNPSPRRNQDEKIPEDNSHKISRIFHWSCLEFKGNRFSLVESGKEMLETIMDVSLHSIGFFLAFRMIESIWYKIAALLLAFGLLNRQMLSLKYFFTEPKMMPPQLQRLFATISPSSVAD</sequence>
<dbReference type="EMBL" id="CAJNOH010000007">
    <property type="protein sequence ID" value="CAF0739613.1"/>
    <property type="molecule type" value="Genomic_DNA"/>
</dbReference>
<evidence type="ECO:0000313" key="4">
    <source>
        <dbReference type="EMBL" id="CAF0802233.1"/>
    </source>
</evidence>
<comment type="caution">
    <text evidence="2">The sequence shown here is derived from an EMBL/GenBank/DDBJ whole genome shotgun (WGS) entry which is preliminary data.</text>
</comment>
<organism evidence="2 5">
    <name type="scientific">Rotaria sordida</name>
    <dbReference type="NCBI Taxonomy" id="392033"/>
    <lineage>
        <taxon>Eukaryota</taxon>
        <taxon>Metazoa</taxon>
        <taxon>Spiralia</taxon>
        <taxon>Gnathifera</taxon>
        <taxon>Rotifera</taxon>
        <taxon>Eurotatoria</taxon>
        <taxon>Bdelloidea</taxon>
        <taxon>Philodinida</taxon>
        <taxon>Philodinidae</taxon>
        <taxon>Rotaria</taxon>
    </lineage>
</organism>
<dbReference type="AlphaFoldDB" id="A0A813NVU8"/>